<keyword evidence="2" id="KW-1185">Reference proteome</keyword>
<accession>A0A151IV69</accession>
<organism evidence="1 2">
    <name type="scientific">Trachymyrmex cornetzi</name>
    <dbReference type="NCBI Taxonomy" id="471704"/>
    <lineage>
        <taxon>Eukaryota</taxon>
        <taxon>Metazoa</taxon>
        <taxon>Ecdysozoa</taxon>
        <taxon>Arthropoda</taxon>
        <taxon>Hexapoda</taxon>
        <taxon>Insecta</taxon>
        <taxon>Pterygota</taxon>
        <taxon>Neoptera</taxon>
        <taxon>Endopterygota</taxon>
        <taxon>Hymenoptera</taxon>
        <taxon>Apocrita</taxon>
        <taxon>Aculeata</taxon>
        <taxon>Formicoidea</taxon>
        <taxon>Formicidae</taxon>
        <taxon>Myrmicinae</taxon>
        <taxon>Trachymyrmex</taxon>
    </lineage>
</organism>
<gene>
    <name evidence="1" type="ORF">ALC57_16596</name>
</gene>
<dbReference type="EMBL" id="KQ980945">
    <property type="protein sequence ID" value="KYN11239.1"/>
    <property type="molecule type" value="Genomic_DNA"/>
</dbReference>
<evidence type="ECO:0000313" key="1">
    <source>
        <dbReference type="EMBL" id="KYN11239.1"/>
    </source>
</evidence>
<name>A0A151IV69_9HYME</name>
<dbReference type="Proteomes" id="UP000078492">
    <property type="component" value="Unassembled WGS sequence"/>
</dbReference>
<sequence length="207" mass="23133">MYRCPVNFICWQVERCCLLPAAISPLGLEIPTRRLTARYTRNNPAAWRNPRVVTQPPFDLFNVNSEHRGFGPPVMAVVGCGHQFNGHELPTRTGYANPAVTARRVSSMFECAHWRISADYLVVVHHKISNYCVVGETGDVSVASKTSMVSTCGTIYVYTTRGQRFQEIARLTVYGHDQKGSGTSDHVFKIVAVARYIERRTLAAVLT</sequence>
<dbReference type="AlphaFoldDB" id="A0A151IV69"/>
<reference evidence="1 2" key="1">
    <citation type="submission" date="2015-09" db="EMBL/GenBank/DDBJ databases">
        <title>Trachymyrmex cornetzi WGS genome.</title>
        <authorList>
            <person name="Nygaard S."/>
            <person name="Hu H."/>
            <person name="Boomsma J."/>
            <person name="Zhang G."/>
        </authorList>
    </citation>
    <scope>NUCLEOTIDE SEQUENCE [LARGE SCALE GENOMIC DNA]</scope>
    <source>
        <strain evidence="1">Tcor2-1</strain>
        <tissue evidence="1">Whole body</tissue>
    </source>
</reference>
<protein>
    <submittedName>
        <fullName evidence="1">Uncharacterized protein</fullName>
    </submittedName>
</protein>
<proteinExistence type="predicted"/>
<evidence type="ECO:0000313" key="2">
    <source>
        <dbReference type="Proteomes" id="UP000078492"/>
    </source>
</evidence>